<comment type="subunit">
    <text evidence="4 11">Monomer.</text>
</comment>
<keyword evidence="9 11" id="KW-0460">Magnesium</keyword>
<dbReference type="GO" id="GO:0006400">
    <property type="term" value="P:tRNA modification"/>
    <property type="evidence" value="ECO:0007669"/>
    <property type="project" value="TreeGrafter"/>
</dbReference>
<evidence type="ECO:0000256" key="4">
    <source>
        <dbReference type="ARBA" id="ARBA00011245"/>
    </source>
</evidence>
<name>A0A2X3BNH9_9HELI</name>
<evidence type="ECO:0000313" key="16">
    <source>
        <dbReference type="Proteomes" id="UP000250166"/>
    </source>
</evidence>
<dbReference type="InterPro" id="IPR018022">
    <property type="entry name" value="IPT"/>
</dbReference>
<comment type="similarity">
    <text evidence="3 11 14">Belongs to the IPP transferase family.</text>
</comment>
<keyword evidence="5 11" id="KW-0808">Transferase</keyword>
<evidence type="ECO:0000256" key="10">
    <source>
        <dbReference type="ARBA" id="ARBA00049563"/>
    </source>
</evidence>
<evidence type="ECO:0000313" key="15">
    <source>
        <dbReference type="EMBL" id="SQB97645.1"/>
    </source>
</evidence>
<proteinExistence type="inferred from homology"/>
<feature type="binding site" evidence="11">
    <location>
        <begin position="11"/>
        <end position="18"/>
    </location>
    <ligand>
        <name>ATP</name>
        <dbReference type="ChEBI" id="CHEBI:30616"/>
    </ligand>
</feature>
<evidence type="ECO:0000256" key="5">
    <source>
        <dbReference type="ARBA" id="ARBA00022679"/>
    </source>
</evidence>
<dbReference type="NCBIfam" id="TIGR00174">
    <property type="entry name" value="miaA"/>
    <property type="match status" value="1"/>
</dbReference>
<accession>A0A2X3BNH9</accession>
<dbReference type="GO" id="GO:0052381">
    <property type="term" value="F:tRNA dimethylallyltransferase activity"/>
    <property type="evidence" value="ECO:0007669"/>
    <property type="project" value="UniProtKB-UniRule"/>
</dbReference>
<evidence type="ECO:0000256" key="13">
    <source>
        <dbReference type="RuleBase" id="RU003784"/>
    </source>
</evidence>
<dbReference type="Gene3D" id="1.10.20.140">
    <property type="match status" value="1"/>
</dbReference>
<dbReference type="PANTHER" id="PTHR11088">
    <property type="entry name" value="TRNA DIMETHYLALLYLTRANSFERASE"/>
    <property type="match status" value="1"/>
</dbReference>
<dbReference type="HAMAP" id="MF_00185">
    <property type="entry name" value="IPP_trans"/>
    <property type="match status" value="1"/>
</dbReference>
<dbReference type="InterPro" id="IPR039657">
    <property type="entry name" value="Dimethylallyltransferase"/>
</dbReference>
<keyword evidence="7 11" id="KW-0547">Nucleotide-binding</keyword>
<keyword evidence="6 11" id="KW-0819">tRNA processing</keyword>
<comment type="catalytic activity">
    <reaction evidence="10 11 12">
        <text>adenosine(37) in tRNA + dimethylallyl diphosphate = N(6)-dimethylallyladenosine(37) in tRNA + diphosphate</text>
        <dbReference type="Rhea" id="RHEA:26482"/>
        <dbReference type="Rhea" id="RHEA-COMP:10162"/>
        <dbReference type="Rhea" id="RHEA-COMP:10375"/>
        <dbReference type="ChEBI" id="CHEBI:33019"/>
        <dbReference type="ChEBI" id="CHEBI:57623"/>
        <dbReference type="ChEBI" id="CHEBI:74411"/>
        <dbReference type="ChEBI" id="CHEBI:74415"/>
        <dbReference type="EC" id="2.5.1.75"/>
    </reaction>
</comment>
<evidence type="ECO:0000256" key="7">
    <source>
        <dbReference type="ARBA" id="ARBA00022741"/>
    </source>
</evidence>
<evidence type="ECO:0000256" key="6">
    <source>
        <dbReference type="ARBA" id="ARBA00022694"/>
    </source>
</evidence>
<dbReference type="InterPro" id="IPR027417">
    <property type="entry name" value="P-loop_NTPase"/>
</dbReference>
<dbReference type="Proteomes" id="UP000250166">
    <property type="component" value="Unassembled WGS sequence"/>
</dbReference>
<dbReference type="Gene3D" id="3.40.50.300">
    <property type="entry name" value="P-loop containing nucleotide triphosphate hydrolases"/>
    <property type="match status" value="1"/>
</dbReference>
<evidence type="ECO:0000256" key="3">
    <source>
        <dbReference type="ARBA" id="ARBA00005842"/>
    </source>
</evidence>
<organism evidence="15 16">
    <name type="scientific">Helicobacter fennelliae</name>
    <dbReference type="NCBI Taxonomy" id="215"/>
    <lineage>
        <taxon>Bacteria</taxon>
        <taxon>Pseudomonadati</taxon>
        <taxon>Campylobacterota</taxon>
        <taxon>Epsilonproteobacteria</taxon>
        <taxon>Campylobacterales</taxon>
        <taxon>Helicobacteraceae</taxon>
        <taxon>Helicobacter</taxon>
    </lineage>
</organism>
<sequence length="301" mass="33751">MAAPALIAIVAPTASGKSDLGFCLAKECDGEIFSIDSLSIYKYINIASAKPSPAQLQAIRHYGINELEPQEHCNAIVFVNLLNQAIQTTSKKVLFIVGGSGFYLWSMIEGLSPMPQIDSATITQITHHISSLPNPYTLLSQIDPESALHIKPSDTYRIHKCLELYFATNQKPSAYLRTHPKIPLPYPIQLYSIQTQRSILRQNIAIRTQNMIKKGIINEAQMLLERYSAQIQPFKAIGLKECLAYLEQKISLAELQSQITTHTNQLAKRQETFNRSKFPNAITLPKDKLYTKILADIKNLL</sequence>
<evidence type="ECO:0000256" key="14">
    <source>
        <dbReference type="RuleBase" id="RU003785"/>
    </source>
</evidence>
<dbReference type="EMBL" id="UAWL01000006">
    <property type="protein sequence ID" value="SQB97645.1"/>
    <property type="molecule type" value="Genomic_DNA"/>
</dbReference>
<evidence type="ECO:0000256" key="2">
    <source>
        <dbReference type="ARBA" id="ARBA00003213"/>
    </source>
</evidence>
<evidence type="ECO:0000256" key="8">
    <source>
        <dbReference type="ARBA" id="ARBA00022840"/>
    </source>
</evidence>
<dbReference type="AlphaFoldDB" id="A0A2X3BNH9"/>
<feature type="region of interest" description="Interaction with substrate tRNA" evidence="11">
    <location>
        <begin position="36"/>
        <end position="39"/>
    </location>
</feature>
<dbReference type="GO" id="GO:0005524">
    <property type="term" value="F:ATP binding"/>
    <property type="evidence" value="ECO:0007669"/>
    <property type="project" value="UniProtKB-UniRule"/>
</dbReference>
<evidence type="ECO:0000256" key="9">
    <source>
        <dbReference type="ARBA" id="ARBA00022842"/>
    </source>
</evidence>
<comment type="caution">
    <text evidence="11">Lacks conserved residue(s) required for the propagation of feature annotation.</text>
</comment>
<evidence type="ECO:0000256" key="11">
    <source>
        <dbReference type="HAMAP-Rule" id="MF_00185"/>
    </source>
</evidence>
<dbReference type="RefSeq" id="WP_112058269.1">
    <property type="nucleotide sequence ID" value="NZ_UAWL01000006.1"/>
</dbReference>
<feature type="binding site" evidence="11">
    <location>
        <begin position="13"/>
        <end position="18"/>
    </location>
    <ligand>
        <name>substrate</name>
    </ligand>
</feature>
<evidence type="ECO:0000256" key="12">
    <source>
        <dbReference type="RuleBase" id="RU003783"/>
    </source>
</evidence>
<evidence type="ECO:0000256" key="1">
    <source>
        <dbReference type="ARBA" id="ARBA00001946"/>
    </source>
</evidence>
<protein>
    <recommendedName>
        <fullName evidence="11">tRNA dimethylallyltransferase</fullName>
        <ecNumber evidence="11">2.5.1.75</ecNumber>
    </recommendedName>
    <alternativeName>
        <fullName evidence="11">Dimethylallyl diphosphate:tRNA dimethylallyltransferase</fullName>
        <shortName evidence="11">DMAPP:tRNA dimethylallyltransferase</shortName>
        <shortName evidence="11">DMATase</shortName>
    </alternativeName>
    <alternativeName>
        <fullName evidence="11">Isopentenyl-diphosphate:tRNA isopentenyltransferase</fullName>
        <shortName evidence="11">IPP transferase</shortName>
        <shortName evidence="11">IPPT</shortName>
        <shortName evidence="11">IPTase</shortName>
    </alternativeName>
</protein>
<reference evidence="15 16" key="1">
    <citation type="submission" date="2018-06" db="EMBL/GenBank/DDBJ databases">
        <authorList>
            <consortium name="Pathogen Informatics"/>
            <person name="Doyle S."/>
        </authorList>
    </citation>
    <scope>NUCLEOTIDE SEQUENCE [LARGE SCALE GENOMIC DNA]</scope>
    <source>
        <strain evidence="15 16">NCTC13102</strain>
    </source>
</reference>
<dbReference type="SUPFAM" id="SSF52540">
    <property type="entry name" value="P-loop containing nucleoside triphosphate hydrolases"/>
    <property type="match status" value="1"/>
</dbReference>
<dbReference type="EC" id="2.5.1.75" evidence="11"/>
<feature type="site" description="Interaction with substrate tRNA" evidence="11">
    <location>
        <position position="100"/>
    </location>
</feature>
<comment type="function">
    <text evidence="2 11 13">Catalyzes the transfer of a dimethylallyl group onto the adenine at position 37 in tRNAs that read codons beginning with uridine, leading to the formation of N6-(dimethylallyl)adenosine (i(6)A).</text>
</comment>
<gene>
    <name evidence="11 15" type="primary">miaA</name>
    <name evidence="15" type="ORF">NCTC13102_00298</name>
</gene>
<keyword evidence="8 11" id="KW-0067">ATP-binding</keyword>
<dbReference type="PANTHER" id="PTHR11088:SF60">
    <property type="entry name" value="TRNA DIMETHYLALLYLTRANSFERASE"/>
    <property type="match status" value="1"/>
</dbReference>
<dbReference type="Pfam" id="PF01715">
    <property type="entry name" value="IPPT"/>
    <property type="match status" value="1"/>
</dbReference>
<comment type="cofactor">
    <cofactor evidence="1 11">
        <name>Mg(2+)</name>
        <dbReference type="ChEBI" id="CHEBI:18420"/>
    </cofactor>
</comment>